<dbReference type="GO" id="GO:0090158">
    <property type="term" value="P:endoplasmic reticulum membrane organization"/>
    <property type="evidence" value="ECO:0007669"/>
    <property type="project" value="TreeGrafter"/>
</dbReference>
<evidence type="ECO:0000313" key="7">
    <source>
        <dbReference type="EMBL" id="EJU03167.1"/>
    </source>
</evidence>
<dbReference type="Pfam" id="PF00635">
    <property type="entry name" value="Motile_Sperm"/>
    <property type="match status" value="1"/>
</dbReference>
<dbReference type="Proteomes" id="UP000030653">
    <property type="component" value="Unassembled WGS sequence"/>
</dbReference>
<evidence type="ECO:0000313" key="8">
    <source>
        <dbReference type="Proteomes" id="UP000030653"/>
    </source>
</evidence>
<dbReference type="GeneID" id="63685058"/>
<feature type="domain" description="MSP" evidence="6">
    <location>
        <begin position="2"/>
        <end position="122"/>
    </location>
</feature>
<accession>M5GB01</accession>
<evidence type="ECO:0000256" key="4">
    <source>
        <dbReference type="ARBA" id="ARBA00022989"/>
    </source>
</evidence>
<protein>
    <submittedName>
        <fullName evidence="7">PapD-like protein</fullName>
    </submittedName>
</protein>
<dbReference type="PANTHER" id="PTHR10809">
    <property type="entry name" value="VESICLE-ASSOCIATED MEMBRANE PROTEIN-ASSOCIATED PROTEIN"/>
    <property type="match status" value="1"/>
</dbReference>
<evidence type="ECO:0000256" key="2">
    <source>
        <dbReference type="ARBA" id="ARBA00008932"/>
    </source>
</evidence>
<organism evidence="7 8">
    <name type="scientific">Dacryopinax primogenitus (strain DJM 731)</name>
    <name type="common">Brown rot fungus</name>
    <dbReference type="NCBI Taxonomy" id="1858805"/>
    <lineage>
        <taxon>Eukaryota</taxon>
        <taxon>Fungi</taxon>
        <taxon>Dikarya</taxon>
        <taxon>Basidiomycota</taxon>
        <taxon>Agaricomycotina</taxon>
        <taxon>Dacrymycetes</taxon>
        <taxon>Dacrymycetales</taxon>
        <taxon>Dacrymycetaceae</taxon>
        <taxon>Dacryopinax</taxon>
    </lineage>
</organism>
<evidence type="ECO:0000256" key="3">
    <source>
        <dbReference type="ARBA" id="ARBA00022692"/>
    </source>
</evidence>
<dbReference type="GO" id="GO:0061817">
    <property type="term" value="P:endoplasmic reticulum-plasma membrane tethering"/>
    <property type="evidence" value="ECO:0007669"/>
    <property type="project" value="TreeGrafter"/>
</dbReference>
<dbReference type="GO" id="GO:0005789">
    <property type="term" value="C:endoplasmic reticulum membrane"/>
    <property type="evidence" value="ECO:0007669"/>
    <property type="project" value="InterPro"/>
</dbReference>
<dbReference type="GO" id="GO:0005886">
    <property type="term" value="C:plasma membrane"/>
    <property type="evidence" value="ECO:0007669"/>
    <property type="project" value="TreeGrafter"/>
</dbReference>
<evidence type="ECO:0000256" key="1">
    <source>
        <dbReference type="ARBA" id="ARBA00004211"/>
    </source>
</evidence>
<dbReference type="InterPro" id="IPR013783">
    <property type="entry name" value="Ig-like_fold"/>
</dbReference>
<dbReference type="OrthoDB" id="264603at2759"/>
<dbReference type="AlphaFoldDB" id="M5GB01"/>
<dbReference type="HOGENOM" id="CLU_1525099_0_0_1"/>
<comment type="similarity">
    <text evidence="2">Belongs to the VAMP-associated protein (VAP) (TC 9.B.17) family.</text>
</comment>
<evidence type="ECO:0000256" key="5">
    <source>
        <dbReference type="ARBA" id="ARBA00023136"/>
    </source>
</evidence>
<dbReference type="InterPro" id="IPR016763">
    <property type="entry name" value="VAP"/>
</dbReference>
<keyword evidence="8" id="KW-1185">Reference proteome</keyword>
<proteinExistence type="inferred from homology"/>
<reference evidence="7 8" key="1">
    <citation type="journal article" date="2012" name="Science">
        <title>The Paleozoic origin of enzymatic lignin decomposition reconstructed from 31 fungal genomes.</title>
        <authorList>
            <person name="Floudas D."/>
            <person name="Binder M."/>
            <person name="Riley R."/>
            <person name="Barry K."/>
            <person name="Blanchette R.A."/>
            <person name="Henrissat B."/>
            <person name="Martinez A.T."/>
            <person name="Otillar R."/>
            <person name="Spatafora J.W."/>
            <person name="Yadav J.S."/>
            <person name="Aerts A."/>
            <person name="Benoit I."/>
            <person name="Boyd A."/>
            <person name="Carlson A."/>
            <person name="Copeland A."/>
            <person name="Coutinho P.M."/>
            <person name="de Vries R.P."/>
            <person name="Ferreira P."/>
            <person name="Findley K."/>
            <person name="Foster B."/>
            <person name="Gaskell J."/>
            <person name="Glotzer D."/>
            <person name="Gorecki P."/>
            <person name="Heitman J."/>
            <person name="Hesse C."/>
            <person name="Hori C."/>
            <person name="Igarashi K."/>
            <person name="Jurgens J.A."/>
            <person name="Kallen N."/>
            <person name="Kersten P."/>
            <person name="Kohler A."/>
            <person name="Kuees U."/>
            <person name="Kumar T.K.A."/>
            <person name="Kuo A."/>
            <person name="LaButti K."/>
            <person name="Larrondo L.F."/>
            <person name="Lindquist E."/>
            <person name="Ling A."/>
            <person name="Lombard V."/>
            <person name="Lucas S."/>
            <person name="Lundell T."/>
            <person name="Martin R."/>
            <person name="McLaughlin D.J."/>
            <person name="Morgenstern I."/>
            <person name="Morin E."/>
            <person name="Murat C."/>
            <person name="Nagy L.G."/>
            <person name="Nolan M."/>
            <person name="Ohm R.A."/>
            <person name="Patyshakuliyeva A."/>
            <person name="Rokas A."/>
            <person name="Ruiz-Duenas F.J."/>
            <person name="Sabat G."/>
            <person name="Salamov A."/>
            <person name="Samejima M."/>
            <person name="Schmutz J."/>
            <person name="Slot J.C."/>
            <person name="St John F."/>
            <person name="Stenlid J."/>
            <person name="Sun H."/>
            <person name="Sun S."/>
            <person name="Syed K."/>
            <person name="Tsang A."/>
            <person name="Wiebenga A."/>
            <person name="Young D."/>
            <person name="Pisabarro A."/>
            <person name="Eastwood D.C."/>
            <person name="Martin F."/>
            <person name="Cullen D."/>
            <person name="Grigoriev I.V."/>
            <person name="Hibbett D.S."/>
        </authorList>
    </citation>
    <scope>NUCLEOTIDE SEQUENCE [LARGE SCALE GENOMIC DNA]</scope>
    <source>
        <strain evidence="7 8">DJM-731 SS1</strain>
    </source>
</reference>
<keyword evidence="3" id="KW-0812">Transmembrane</keyword>
<keyword evidence="5" id="KW-0472">Membrane</keyword>
<dbReference type="InterPro" id="IPR000535">
    <property type="entry name" value="MSP_dom"/>
</dbReference>
<dbReference type="SUPFAM" id="SSF49354">
    <property type="entry name" value="PapD-like"/>
    <property type="match status" value="1"/>
</dbReference>
<dbReference type="RefSeq" id="XP_040630061.1">
    <property type="nucleotide sequence ID" value="XM_040769996.1"/>
</dbReference>
<gene>
    <name evidence="7" type="ORF">DACRYDRAFT_115406</name>
</gene>
<dbReference type="PROSITE" id="PS50202">
    <property type="entry name" value="MSP"/>
    <property type="match status" value="1"/>
</dbReference>
<dbReference type="Gene3D" id="2.60.40.10">
    <property type="entry name" value="Immunoglobulins"/>
    <property type="match status" value="1"/>
</dbReference>
<dbReference type="EMBL" id="JH795860">
    <property type="protein sequence ID" value="EJU03167.1"/>
    <property type="molecule type" value="Genomic_DNA"/>
</dbReference>
<name>M5GB01_DACPD</name>
<dbReference type="InterPro" id="IPR008962">
    <property type="entry name" value="PapD-like_sf"/>
</dbReference>
<dbReference type="STRING" id="1858805.M5GB01"/>
<keyword evidence="4" id="KW-1133">Transmembrane helix</keyword>
<sequence>MALELEPEILSFHHPLTRPLDCKLRLTNTGNTPLAFKVKTNALKRYAVRPNQGRIEPRRSREVIISMRAYEQDPPAGIICKDKFLIESVMIRPADEGDLLSELWAGAKQAPLKYDFRSQRLGVTYLPQKERWFGESFFRQFLGLLQGARRPTSKPDDAVPPVGSIRLLYGSKRSGE</sequence>
<comment type="subcellular location">
    <subcellularLocation>
        <location evidence="1">Membrane</location>
        <topology evidence="1">Single-pass type IV membrane protein</topology>
    </subcellularLocation>
</comment>
<dbReference type="PANTHER" id="PTHR10809:SF6">
    <property type="entry name" value="AT11025P-RELATED"/>
    <property type="match status" value="1"/>
</dbReference>
<evidence type="ECO:0000259" key="6">
    <source>
        <dbReference type="PROSITE" id="PS50202"/>
    </source>
</evidence>